<feature type="transmembrane region" description="Helical" evidence="19">
    <location>
        <begin position="108"/>
        <end position="130"/>
    </location>
</feature>
<dbReference type="KEGG" id="cact:HZ995_01375"/>
<evidence type="ECO:0000256" key="19">
    <source>
        <dbReference type="HAMAP-Rule" id="MF_00719"/>
    </source>
</evidence>
<keyword evidence="11 19" id="KW-0460">Magnesium</keyword>
<feature type="transmembrane region" description="Helical" evidence="19">
    <location>
        <begin position="198"/>
        <end position="215"/>
    </location>
</feature>
<keyword evidence="13 19" id="KW-0472">Membrane</keyword>
<dbReference type="RefSeq" id="WP_209356908.1">
    <property type="nucleotide sequence ID" value="NZ_CP060010.1"/>
</dbReference>
<comment type="subcellular location">
    <subcellularLocation>
        <location evidence="2 19">Cell membrane</location>
        <topology evidence="2 19">Multi-pass membrane protein</topology>
    </subcellularLocation>
</comment>
<sequence>MSAPQFKDVATALALLTRFPVKAEFDRTAQASWAYPFAGTVLGTCAALMTAIAMWLGVDPMLAAGIYLAATAFMSGAMHEDGLADTADGFWGGWDPARRLEIMKDSAIGAYGVIALILSLITRWAAVWLLIDGGWWFFPLIAIETLSRSAMPALMHALPNARESGLSQSQGRPDMATAGLAIASASVLSLLLIGLTTIPLLIFGALAATGIALLAKAKIGGQTGDVLGATQQITAIVLLMVLA</sequence>
<comment type="catalytic activity">
    <reaction evidence="17 19">
        <text>alpha-ribazole + adenosylcob(III)inamide-GDP = adenosylcob(III)alamin + GMP + H(+)</text>
        <dbReference type="Rhea" id="RHEA:16049"/>
        <dbReference type="ChEBI" id="CHEBI:10329"/>
        <dbReference type="ChEBI" id="CHEBI:15378"/>
        <dbReference type="ChEBI" id="CHEBI:18408"/>
        <dbReference type="ChEBI" id="CHEBI:58115"/>
        <dbReference type="ChEBI" id="CHEBI:60487"/>
        <dbReference type="EC" id="2.7.8.26"/>
    </reaction>
</comment>
<dbReference type="EC" id="2.7.8.26" evidence="5 19"/>
<name>A0A975I7S2_9RHOB</name>
<evidence type="ECO:0000256" key="11">
    <source>
        <dbReference type="ARBA" id="ARBA00022842"/>
    </source>
</evidence>
<comment type="catalytic activity">
    <reaction evidence="18 19">
        <text>alpha-ribazole 5'-phosphate + adenosylcob(III)inamide-GDP = adenosylcob(III)alamin 5'-phosphate + GMP + H(+)</text>
        <dbReference type="Rhea" id="RHEA:23560"/>
        <dbReference type="ChEBI" id="CHEBI:15378"/>
        <dbReference type="ChEBI" id="CHEBI:57918"/>
        <dbReference type="ChEBI" id="CHEBI:58115"/>
        <dbReference type="ChEBI" id="CHEBI:60487"/>
        <dbReference type="ChEBI" id="CHEBI:60493"/>
        <dbReference type="EC" id="2.7.8.26"/>
    </reaction>
</comment>
<keyword evidence="7 19" id="KW-1003">Cell membrane</keyword>
<feature type="transmembrane region" description="Helical" evidence="19">
    <location>
        <begin position="33"/>
        <end position="58"/>
    </location>
</feature>
<comment type="similarity">
    <text evidence="4 19">Belongs to the CobS family.</text>
</comment>
<evidence type="ECO:0000256" key="13">
    <source>
        <dbReference type="ARBA" id="ARBA00023136"/>
    </source>
</evidence>
<comment type="pathway">
    <text evidence="3 19">Cofactor biosynthesis; adenosylcobalamin biosynthesis; adenosylcobalamin from cob(II)yrinate a,c-diamide: step 7/7.</text>
</comment>
<comment type="cofactor">
    <cofactor evidence="1 19">
        <name>Mg(2+)</name>
        <dbReference type="ChEBI" id="CHEBI:18420"/>
    </cofactor>
</comment>
<evidence type="ECO:0000256" key="10">
    <source>
        <dbReference type="ARBA" id="ARBA00022692"/>
    </source>
</evidence>
<proteinExistence type="inferred from homology"/>
<reference evidence="20" key="1">
    <citation type="submission" date="2020-07" db="EMBL/GenBank/DDBJ databases">
        <title>Genome sequences of bacteria associated with the marine, planktonic diatom Thalassiosira profunda strain ECT2AJA-044.</title>
        <authorList>
            <person name="Gargas C.B."/>
            <person name="Roberts W.R."/>
            <person name="Alverson A.J."/>
        </authorList>
    </citation>
    <scope>NUCLEOTIDE SEQUENCE</scope>
    <source>
        <strain evidence="20">ECT2AJA-044</strain>
    </source>
</reference>
<comment type="caution">
    <text evidence="19">Lacks conserved residue(s) required for the propagation of feature annotation.</text>
</comment>
<keyword evidence="12 19" id="KW-1133">Transmembrane helix</keyword>
<protein>
    <recommendedName>
        <fullName evidence="6 19">Adenosylcobinamide-GDP ribazoletransferase</fullName>
        <ecNumber evidence="5 19">2.7.8.26</ecNumber>
    </recommendedName>
    <alternativeName>
        <fullName evidence="16 19">Cobalamin synthase</fullName>
    </alternativeName>
    <alternativeName>
        <fullName evidence="15 19">Cobalamin-5'-phosphate synthase</fullName>
    </alternativeName>
</protein>
<dbReference type="InterPro" id="IPR003805">
    <property type="entry name" value="CobS"/>
</dbReference>
<organism evidence="20 21">
    <name type="scientific">Cognatishimia activa</name>
    <dbReference type="NCBI Taxonomy" id="1715691"/>
    <lineage>
        <taxon>Bacteria</taxon>
        <taxon>Pseudomonadati</taxon>
        <taxon>Pseudomonadota</taxon>
        <taxon>Alphaproteobacteria</taxon>
        <taxon>Rhodobacterales</taxon>
        <taxon>Paracoccaceae</taxon>
        <taxon>Cognatishimia</taxon>
    </lineage>
</organism>
<keyword evidence="10 19" id="KW-0812">Transmembrane</keyword>
<evidence type="ECO:0000256" key="3">
    <source>
        <dbReference type="ARBA" id="ARBA00004663"/>
    </source>
</evidence>
<dbReference type="Proteomes" id="UP000665026">
    <property type="component" value="Chromosome"/>
</dbReference>
<evidence type="ECO:0000256" key="2">
    <source>
        <dbReference type="ARBA" id="ARBA00004651"/>
    </source>
</evidence>
<evidence type="ECO:0000256" key="14">
    <source>
        <dbReference type="ARBA" id="ARBA00025228"/>
    </source>
</evidence>
<dbReference type="GO" id="GO:0005886">
    <property type="term" value="C:plasma membrane"/>
    <property type="evidence" value="ECO:0007669"/>
    <property type="project" value="UniProtKB-SubCell"/>
</dbReference>
<evidence type="ECO:0000256" key="9">
    <source>
        <dbReference type="ARBA" id="ARBA00022679"/>
    </source>
</evidence>
<dbReference type="PANTHER" id="PTHR34148">
    <property type="entry name" value="ADENOSYLCOBINAMIDE-GDP RIBAZOLETRANSFERASE"/>
    <property type="match status" value="1"/>
</dbReference>
<evidence type="ECO:0000256" key="17">
    <source>
        <dbReference type="ARBA" id="ARBA00048623"/>
    </source>
</evidence>
<evidence type="ECO:0000256" key="16">
    <source>
        <dbReference type="ARBA" id="ARBA00032853"/>
    </source>
</evidence>
<dbReference type="GO" id="GO:0051073">
    <property type="term" value="F:adenosylcobinamide-GDP ribazoletransferase activity"/>
    <property type="evidence" value="ECO:0007669"/>
    <property type="project" value="UniProtKB-UniRule"/>
</dbReference>
<evidence type="ECO:0000256" key="6">
    <source>
        <dbReference type="ARBA" id="ARBA00015850"/>
    </source>
</evidence>
<evidence type="ECO:0000256" key="12">
    <source>
        <dbReference type="ARBA" id="ARBA00022989"/>
    </source>
</evidence>
<dbReference type="GO" id="GO:0008818">
    <property type="term" value="F:cobalamin 5'-phosphate synthase activity"/>
    <property type="evidence" value="ECO:0007669"/>
    <property type="project" value="UniProtKB-UniRule"/>
</dbReference>
<dbReference type="EMBL" id="CP060010">
    <property type="protein sequence ID" value="QTN36205.1"/>
    <property type="molecule type" value="Genomic_DNA"/>
</dbReference>
<dbReference type="AlphaFoldDB" id="A0A975I7S2"/>
<evidence type="ECO:0000256" key="4">
    <source>
        <dbReference type="ARBA" id="ARBA00010561"/>
    </source>
</evidence>
<dbReference type="Pfam" id="PF02654">
    <property type="entry name" value="CobS"/>
    <property type="match status" value="1"/>
</dbReference>
<accession>A0A975I7S2</accession>
<evidence type="ECO:0000256" key="5">
    <source>
        <dbReference type="ARBA" id="ARBA00013200"/>
    </source>
</evidence>
<evidence type="ECO:0000313" key="21">
    <source>
        <dbReference type="Proteomes" id="UP000665026"/>
    </source>
</evidence>
<keyword evidence="8 19" id="KW-0169">Cobalamin biosynthesis</keyword>
<comment type="function">
    <text evidence="14 19">Joins adenosylcobinamide-GDP and alpha-ribazole to generate adenosylcobalamin (Ado-cobalamin). Also synthesizes adenosylcobalamin 5'-phosphate from adenosylcobinamide-GDP and alpha-ribazole 5'-phosphate.</text>
</comment>
<evidence type="ECO:0000256" key="1">
    <source>
        <dbReference type="ARBA" id="ARBA00001946"/>
    </source>
</evidence>
<evidence type="ECO:0000256" key="7">
    <source>
        <dbReference type="ARBA" id="ARBA00022475"/>
    </source>
</evidence>
<evidence type="ECO:0000256" key="15">
    <source>
        <dbReference type="ARBA" id="ARBA00032605"/>
    </source>
</evidence>
<keyword evidence="9 19" id="KW-0808">Transferase</keyword>
<gene>
    <name evidence="19" type="primary">cobS</name>
    <name evidence="20" type="ORF">HZ995_01375</name>
</gene>
<evidence type="ECO:0000256" key="18">
    <source>
        <dbReference type="ARBA" id="ARBA00049504"/>
    </source>
</evidence>
<evidence type="ECO:0000256" key="8">
    <source>
        <dbReference type="ARBA" id="ARBA00022573"/>
    </source>
</evidence>
<dbReference type="GO" id="GO:0009236">
    <property type="term" value="P:cobalamin biosynthetic process"/>
    <property type="evidence" value="ECO:0007669"/>
    <property type="project" value="UniProtKB-UniRule"/>
</dbReference>
<dbReference type="HAMAP" id="MF_00719">
    <property type="entry name" value="CobS"/>
    <property type="match status" value="1"/>
</dbReference>
<dbReference type="PANTHER" id="PTHR34148:SF1">
    <property type="entry name" value="ADENOSYLCOBINAMIDE-GDP RIBAZOLETRANSFERASE"/>
    <property type="match status" value="1"/>
</dbReference>
<evidence type="ECO:0000313" key="20">
    <source>
        <dbReference type="EMBL" id="QTN36205.1"/>
    </source>
</evidence>